<protein>
    <submittedName>
        <fullName evidence="1">Uncharacterized protein</fullName>
    </submittedName>
</protein>
<organism evidence="1">
    <name type="scientific">marine sediment metagenome</name>
    <dbReference type="NCBI Taxonomy" id="412755"/>
    <lineage>
        <taxon>unclassified sequences</taxon>
        <taxon>metagenomes</taxon>
        <taxon>ecological metagenomes</taxon>
    </lineage>
</organism>
<accession>X0W1L0</accession>
<comment type="caution">
    <text evidence="1">The sequence shown here is derived from an EMBL/GenBank/DDBJ whole genome shotgun (WGS) entry which is preliminary data.</text>
</comment>
<feature type="non-terminal residue" evidence="1">
    <location>
        <position position="62"/>
    </location>
</feature>
<reference evidence="1" key="1">
    <citation type="journal article" date="2014" name="Front. Microbiol.">
        <title>High frequency of phylogenetically diverse reductive dehalogenase-homologous genes in deep subseafloor sedimentary metagenomes.</title>
        <authorList>
            <person name="Kawai M."/>
            <person name="Futagami T."/>
            <person name="Toyoda A."/>
            <person name="Takaki Y."/>
            <person name="Nishi S."/>
            <person name="Hori S."/>
            <person name="Arai W."/>
            <person name="Tsubouchi T."/>
            <person name="Morono Y."/>
            <person name="Uchiyama I."/>
            <person name="Ito T."/>
            <person name="Fujiyama A."/>
            <person name="Inagaki F."/>
            <person name="Takami H."/>
        </authorList>
    </citation>
    <scope>NUCLEOTIDE SEQUENCE</scope>
    <source>
        <strain evidence="1">Expedition CK06-06</strain>
    </source>
</reference>
<gene>
    <name evidence="1" type="ORF">S01H1_54595</name>
</gene>
<dbReference type="EMBL" id="BARS01035438">
    <property type="protein sequence ID" value="GAG18513.1"/>
    <property type="molecule type" value="Genomic_DNA"/>
</dbReference>
<name>X0W1L0_9ZZZZ</name>
<proteinExistence type="predicted"/>
<evidence type="ECO:0000313" key="1">
    <source>
        <dbReference type="EMBL" id="GAG18513.1"/>
    </source>
</evidence>
<sequence>MATTQPNIYIQTFESIVRHLAQQEVTRLRPYVTERAEGSVNHNWERLGTSDAVEKTARLVAT</sequence>
<dbReference type="AlphaFoldDB" id="X0W1L0"/>